<sequence>MAEEKKLDSLLERIYQDGVEKSNKKADEIISNAKSEADRIIKEAEVKSEEIIKEAERKSEELKKNTITDVRMAGEQSISALKQRIKDLVTAKVLEDGLKGAFADTSFLKDLILEVVKKWDISSSNSDVTVYFPESKKADIDSSFEKSIKSAINNATINFDKKLSNGFKIVPEGGNYQLQFTDEDFVEFFSDYIKAKTEEVIFTK</sequence>
<gene>
    <name evidence="2" type="ORF">BRSU_2767</name>
</gene>
<evidence type="ECO:0000256" key="1">
    <source>
        <dbReference type="SAM" id="Coils"/>
    </source>
</evidence>
<dbReference type="AlphaFoldDB" id="A0A0G4KBI0"/>
<dbReference type="EMBL" id="CVLB01000003">
    <property type="protein sequence ID" value="CRF35610.1"/>
    <property type="molecule type" value="Genomic_DNA"/>
</dbReference>
<proteinExistence type="predicted"/>
<feature type="coiled-coil region" evidence="1">
    <location>
        <begin position="23"/>
        <end position="65"/>
    </location>
</feature>
<organism evidence="2 3">
    <name type="scientific">Brachyspira suanatina</name>
    <dbReference type="NCBI Taxonomy" id="381802"/>
    <lineage>
        <taxon>Bacteria</taxon>
        <taxon>Pseudomonadati</taxon>
        <taxon>Spirochaetota</taxon>
        <taxon>Spirochaetia</taxon>
        <taxon>Brachyspirales</taxon>
        <taxon>Brachyspiraceae</taxon>
        <taxon>Brachyspira</taxon>
    </lineage>
</organism>
<keyword evidence="1" id="KW-0175">Coiled coil</keyword>
<dbReference type="Proteomes" id="UP000043763">
    <property type="component" value="Unassembled WGS sequence"/>
</dbReference>
<dbReference type="RefSeq" id="WP_048596124.1">
    <property type="nucleotide sequence ID" value="NZ_CVLB01000003.1"/>
</dbReference>
<protein>
    <submittedName>
        <fullName evidence="2">ATP synthase subunit E</fullName>
    </submittedName>
</protein>
<name>A0A0G4KBI0_9SPIR</name>
<dbReference type="Gene3D" id="1.20.5.2950">
    <property type="match status" value="1"/>
</dbReference>
<dbReference type="SUPFAM" id="SSF160527">
    <property type="entry name" value="V-type ATPase subunit E-like"/>
    <property type="match status" value="1"/>
</dbReference>
<dbReference type="OrthoDB" id="307257at2"/>
<evidence type="ECO:0000313" key="3">
    <source>
        <dbReference type="Proteomes" id="UP000043763"/>
    </source>
</evidence>
<reference evidence="3" key="1">
    <citation type="submission" date="2015-04" db="EMBL/GenBank/DDBJ databases">
        <authorList>
            <person name="Mushtaq Mamoona"/>
        </authorList>
    </citation>
    <scope>NUCLEOTIDE SEQUENCE [LARGE SCALE GENOMIC DNA]</scope>
    <source>
        <strain evidence="3">AN4859/03</strain>
    </source>
</reference>
<evidence type="ECO:0000313" key="2">
    <source>
        <dbReference type="EMBL" id="CRF35610.1"/>
    </source>
</evidence>
<keyword evidence="3" id="KW-1185">Reference proteome</keyword>
<accession>A0A0G4KBI0</accession>